<accession>A0A9D1E463</accession>
<dbReference type="AlphaFoldDB" id="A0A9D1E463"/>
<dbReference type="SUPFAM" id="SSF56281">
    <property type="entry name" value="Metallo-hydrolase/oxidoreductase"/>
    <property type="match status" value="1"/>
</dbReference>
<dbReference type="PANTHER" id="PTHR42967">
    <property type="entry name" value="METAL DEPENDENT HYDROLASE"/>
    <property type="match status" value="1"/>
</dbReference>
<name>A0A9D1E463_9BACT</name>
<evidence type="ECO:0000313" key="1">
    <source>
        <dbReference type="EMBL" id="HIR65911.1"/>
    </source>
</evidence>
<comment type="caution">
    <text evidence="1">The sequence shown here is derived from an EMBL/GenBank/DDBJ whole genome shotgun (WGS) entry which is preliminary data.</text>
</comment>
<sequence>MRLQYLGHSCFRIISQMGTAIICDPYNSQMVGINMPKLSCEVVTVSHHHDDHDYTDGVKGNPAVLDEEVHVMADDIDITSIPCFHDDQKGKLRGKNLAFCFNVDGIRVVHMGDIGESDASIAEKLKGTNVLLVPVGGKFTVDASGAKWYVDNICPDIVVPMHYKTPQHNFEIDGVEKFLQLFDKKQITFAHSETLPLEDVPQNDVPQVVVLDVYEDN</sequence>
<reference evidence="1" key="1">
    <citation type="submission" date="2020-10" db="EMBL/GenBank/DDBJ databases">
        <authorList>
            <person name="Gilroy R."/>
        </authorList>
    </citation>
    <scope>NUCLEOTIDE SEQUENCE</scope>
    <source>
        <strain evidence="1">CHK121-14286</strain>
    </source>
</reference>
<dbReference type="EMBL" id="DVHL01000028">
    <property type="protein sequence ID" value="HIR65911.1"/>
    <property type="molecule type" value="Genomic_DNA"/>
</dbReference>
<dbReference type="InterPro" id="IPR036866">
    <property type="entry name" value="RibonucZ/Hydroxyglut_hydro"/>
</dbReference>
<reference evidence="1" key="2">
    <citation type="journal article" date="2021" name="PeerJ">
        <title>Extensive microbial diversity within the chicken gut microbiome revealed by metagenomics and culture.</title>
        <authorList>
            <person name="Gilroy R."/>
            <person name="Ravi A."/>
            <person name="Getino M."/>
            <person name="Pursley I."/>
            <person name="Horton D.L."/>
            <person name="Alikhan N.F."/>
            <person name="Baker D."/>
            <person name="Gharbi K."/>
            <person name="Hall N."/>
            <person name="Watson M."/>
            <person name="Adriaenssens E.M."/>
            <person name="Foster-Nyarko E."/>
            <person name="Jarju S."/>
            <person name="Secka A."/>
            <person name="Antonio M."/>
            <person name="Oren A."/>
            <person name="Chaudhuri R.R."/>
            <person name="La Ragione R."/>
            <person name="Hildebrand F."/>
            <person name="Pallen M.J."/>
        </authorList>
    </citation>
    <scope>NUCLEOTIDE SEQUENCE</scope>
    <source>
        <strain evidence="1">CHK121-14286</strain>
    </source>
</reference>
<evidence type="ECO:0000313" key="2">
    <source>
        <dbReference type="Proteomes" id="UP000824200"/>
    </source>
</evidence>
<dbReference type="Gene3D" id="3.60.15.10">
    <property type="entry name" value="Ribonuclease Z/Hydroxyacylglutathione hydrolase-like"/>
    <property type="match status" value="1"/>
</dbReference>
<dbReference type="Proteomes" id="UP000824200">
    <property type="component" value="Unassembled WGS sequence"/>
</dbReference>
<dbReference type="Pfam" id="PF13483">
    <property type="entry name" value="Lactamase_B_3"/>
    <property type="match status" value="1"/>
</dbReference>
<protein>
    <submittedName>
        <fullName evidence="1">MBL fold metallo-hydrolase</fullName>
    </submittedName>
</protein>
<gene>
    <name evidence="1" type="ORF">IAC95_03390</name>
</gene>
<proteinExistence type="predicted"/>
<dbReference type="PANTHER" id="PTHR42967:SF1">
    <property type="entry name" value="MBL FOLD METALLO-HYDROLASE"/>
    <property type="match status" value="1"/>
</dbReference>
<organism evidence="1 2">
    <name type="scientific">Candidatus Fimimonas gallinarum</name>
    <dbReference type="NCBI Taxonomy" id="2840821"/>
    <lineage>
        <taxon>Bacteria</taxon>
        <taxon>Pseudomonadati</taxon>
        <taxon>Myxococcota</taxon>
        <taxon>Myxococcia</taxon>
        <taxon>Myxococcales</taxon>
        <taxon>Cystobacterineae</taxon>
        <taxon>Myxococcaceae</taxon>
        <taxon>Myxococcaceae incertae sedis</taxon>
        <taxon>Candidatus Fimimonas</taxon>
    </lineage>
</organism>